<dbReference type="InterPro" id="IPR013520">
    <property type="entry name" value="Ribonucl_H"/>
</dbReference>
<evidence type="ECO:0000313" key="2">
    <source>
        <dbReference type="EMBL" id="SEO82931.1"/>
    </source>
</evidence>
<dbReference type="Gene3D" id="3.30.420.10">
    <property type="entry name" value="Ribonuclease H-like superfamily/Ribonuclease H"/>
    <property type="match status" value="1"/>
</dbReference>
<dbReference type="SUPFAM" id="SSF53098">
    <property type="entry name" value="Ribonuclease H-like"/>
    <property type="match status" value="1"/>
</dbReference>
<proteinExistence type="predicted"/>
<evidence type="ECO:0000313" key="3">
    <source>
        <dbReference type="Proteomes" id="UP000181951"/>
    </source>
</evidence>
<dbReference type="Pfam" id="PF00929">
    <property type="entry name" value="RNase_T"/>
    <property type="match status" value="1"/>
</dbReference>
<dbReference type="RefSeq" id="WP_245791723.1">
    <property type="nucleotide sequence ID" value="NZ_FODD01000046.1"/>
</dbReference>
<gene>
    <name evidence="2" type="ORF">SAMN05216267_104615</name>
</gene>
<feature type="domain" description="Exonuclease" evidence="1">
    <location>
        <begin position="7"/>
        <end position="195"/>
    </location>
</feature>
<dbReference type="EMBL" id="FODD01000046">
    <property type="protein sequence ID" value="SEO82931.1"/>
    <property type="molecule type" value="Genomic_DNA"/>
</dbReference>
<protein>
    <submittedName>
        <fullName evidence="2">DNA polymerase-3 subunit epsilon</fullName>
    </submittedName>
</protein>
<dbReference type="Proteomes" id="UP000181951">
    <property type="component" value="Unassembled WGS sequence"/>
</dbReference>
<name>A0A1H8SW85_9ACTN</name>
<dbReference type="GO" id="GO:0003676">
    <property type="term" value="F:nucleic acid binding"/>
    <property type="evidence" value="ECO:0007669"/>
    <property type="project" value="InterPro"/>
</dbReference>
<dbReference type="InterPro" id="IPR036397">
    <property type="entry name" value="RNaseH_sf"/>
</dbReference>
<reference evidence="2 3" key="1">
    <citation type="submission" date="2016-10" db="EMBL/GenBank/DDBJ databases">
        <authorList>
            <person name="de Groot N.N."/>
        </authorList>
    </citation>
    <scope>NUCLEOTIDE SEQUENCE [LARGE SCALE GENOMIC DNA]</scope>
    <source>
        <strain evidence="2 3">CGMCC 4.2026</strain>
    </source>
</reference>
<dbReference type="AlphaFoldDB" id="A0A1H8SW85"/>
<dbReference type="CDD" id="cd06127">
    <property type="entry name" value="DEDDh"/>
    <property type="match status" value="1"/>
</dbReference>
<dbReference type="STRING" id="310780.SAMN05216267_104615"/>
<dbReference type="InterPro" id="IPR012337">
    <property type="entry name" value="RNaseH-like_sf"/>
</dbReference>
<accession>A0A1H8SW85</accession>
<keyword evidence="3" id="KW-1185">Reference proteome</keyword>
<sequence>MSWHTDPMLALDTESTGIDIETVRVVSAAVIHVSRDGAIPTTWLSDVDGQEIPAEASAVHGISTEHARAHGRPAKAVTDEVVSALRDAVSVGLPIVGHNVVYDLSLIDREARRHLGHGLGDALPLDEMRVIDTRVLDQHVLPRRRRVSPTQGPRQLITVAAVYSLAWDEEAAHGSEYDALMAARVAYRIGSLIEMPREQRPQFELGRYQQFEQLRGLDINELHARQVVMAKEQAAGLQAHFRKTDPQAVVDGRWPLIPFAGTAVTA</sequence>
<organism evidence="2 3">
    <name type="scientific">Actinacidiphila rubida</name>
    <dbReference type="NCBI Taxonomy" id="310780"/>
    <lineage>
        <taxon>Bacteria</taxon>
        <taxon>Bacillati</taxon>
        <taxon>Actinomycetota</taxon>
        <taxon>Actinomycetes</taxon>
        <taxon>Kitasatosporales</taxon>
        <taxon>Streptomycetaceae</taxon>
        <taxon>Actinacidiphila</taxon>
    </lineage>
</organism>
<dbReference type="GO" id="GO:0004527">
    <property type="term" value="F:exonuclease activity"/>
    <property type="evidence" value="ECO:0007669"/>
    <property type="project" value="UniProtKB-ARBA"/>
</dbReference>
<evidence type="ECO:0000259" key="1">
    <source>
        <dbReference type="SMART" id="SM00479"/>
    </source>
</evidence>
<dbReference type="SMART" id="SM00479">
    <property type="entry name" value="EXOIII"/>
    <property type="match status" value="1"/>
</dbReference>